<evidence type="ECO:0000259" key="4">
    <source>
        <dbReference type="PROSITE" id="PS01124"/>
    </source>
</evidence>
<dbReference type="InterPro" id="IPR050204">
    <property type="entry name" value="AraC_XylS_family_regulators"/>
</dbReference>
<dbReference type="SUPFAM" id="SSF46689">
    <property type="entry name" value="Homeodomain-like"/>
    <property type="match status" value="1"/>
</dbReference>
<dbReference type="InterPro" id="IPR009057">
    <property type="entry name" value="Homeodomain-like_sf"/>
</dbReference>
<keyword evidence="6" id="KW-1185">Reference proteome</keyword>
<proteinExistence type="predicted"/>
<reference evidence="5 6" key="1">
    <citation type="submission" date="2020-10" db="EMBL/GenBank/DDBJ databases">
        <title>Phylogeny of dyella-like bacteria.</title>
        <authorList>
            <person name="Fu J."/>
        </authorList>
    </citation>
    <scope>NUCLEOTIDE SEQUENCE [LARGE SCALE GENOMIC DNA]</scope>
    <source>
        <strain evidence="5 6">THG-B117</strain>
    </source>
</reference>
<dbReference type="RefSeq" id="WP_204634393.1">
    <property type="nucleotide sequence ID" value="NZ_JADIKC010000001.1"/>
</dbReference>
<dbReference type="PANTHER" id="PTHR46796">
    <property type="entry name" value="HTH-TYPE TRANSCRIPTIONAL ACTIVATOR RHAS-RELATED"/>
    <property type="match status" value="1"/>
</dbReference>
<gene>
    <name evidence="5" type="ORF">ISP20_02085</name>
</gene>
<evidence type="ECO:0000256" key="3">
    <source>
        <dbReference type="ARBA" id="ARBA00023163"/>
    </source>
</evidence>
<dbReference type="Proteomes" id="UP001430065">
    <property type="component" value="Unassembled WGS sequence"/>
</dbReference>
<dbReference type="InterPro" id="IPR018060">
    <property type="entry name" value="HTH_AraC"/>
</dbReference>
<evidence type="ECO:0000313" key="6">
    <source>
        <dbReference type="Proteomes" id="UP001430065"/>
    </source>
</evidence>
<dbReference type="PROSITE" id="PS01124">
    <property type="entry name" value="HTH_ARAC_FAMILY_2"/>
    <property type="match status" value="1"/>
</dbReference>
<dbReference type="Pfam" id="PF12833">
    <property type="entry name" value="HTH_18"/>
    <property type="match status" value="1"/>
</dbReference>
<name>A0ABS2JNF6_9GAMM</name>
<dbReference type="SMART" id="SM00342">
    <property type="entry name" value="HTH_ARAC"/>
    <property type="match status" value="1"/>
</dbReference>
<keyword evidence="2" id="KW-0238">DNA-binding</keyword>
<feature type="domain" description="HTH araC/xylS-type" evidence="4">
    <location>
        <begin position="128"/>
        <end position="228"/>
    </location>
</feature>
<evidence type="ECO:0000256" key="1">
    <source>
        <dbReference type="ARBA" id="ARBA00023015"/>
    </source>
</evidence>
<organism evidence="5 6">
    <name type="scientific">Dyella kyungheensis</name>
    <dbReference type="NCBI Taxonomy" id="1242174"/>
    <lineage>
        <taxon>Bacteria</taxon>
        <taxon>Pseudomonadati</taxon>
        <taxon>Pseudomonadota</taxon>
        <taxon>Gammaproteobacteria</taxon>
        <taxon>Lysobacterales</taxon>
        <taxon>Rhodanobacteraceae</taxon>
        <taxon>Dyella</taxon>
    </lineage>
</organism>
<dbReference type="EMBL" id="JADIKC010000001">
    <property type="protein sequence ID" value="MBM7119937.1"/>
    <property type="molecule type" value="Genomic_DNA"/>
</dbReference>
<sequence length="231" mass="25146">MHAFPPPPALAPASRQCYAPSHSLDRHCHYTAYATVILGGSYLEAGDEGRHTVQAGDALVHRAFESHLDFFSARGADVLIIPMPFAARLPVRGRVRDVDALARMAERSPACAWTAFAEAFEADGSGHDDWPDLLARKLREQPDTHLGEWAEATGLRAESISRGFCRAYGISPKAYRAQVRARAAWEAICGSSLALGRLATELGFADQAHMTRAVKSLTGHRPQAWRMAADA</sequence>
<evidence type="ECO:0000313" key="5">
    <source>
        <dbReference type="EMBL" id="MBM7119937.1"/>
    </source>
</evidence>
<protein>
    <submittedName>
        <fullName evidence="5">Helix-turn-helix transcriptional regulator</fullName>
    </submittedName>
</protein>
<comment type="caution">
    <text evidence="5">The sequence shown here is derived from an EMBL/GenBank/DDBJ whole genome shotgun (WGS) entry which is preliminary data.</text>
</comment>
<dbReference type="Gene3D" id="1.10.10.60">
    <property type="entry name" value="Homeodomain-like"/>
    <property type="match status" value="1"/>
</dbReference>
<evidence type="ECO:0000256" key="2">
    <source>
        <dbReference type="ARBA" id="ARBA00023125"/>
    </source>
</evidence>
<keyword evidence="1" id="KW-0805">Transcription regulation</keyword>
<keyword evidence="3" id="KW-0804">Transcription</keyword>
<accession>A0ABS2JNF6</accession>